<feature type="transmembrane region" description="Helical" evidence="1">
    <location>
        <begin position="47"/>
        <end position="70"/>
    </location>
</feature>
<dbReference type="EMBL" id="CM000763">
    <property type="protein sequence ID" value="EES06509.1"/>
    <property type="molecule type" value="Genomic_DNA"/>
</dbReference>
<keyword evidence="1" id="KW-0472">Membrane</keyword>
<gene>
    <name evidence="2" type="ORF">SORBI_3004G092300</name>
</gene>
<evidence type="ECO:0000313" key="2">
    <source>
        <dbReference type="EMBL" id="EES06509.1"/>
    </source>
</evidence>
<dbReference type="Pfam" id="PF20100">
    <property type="entry name" value="DUF6490"/>
    <property type="match status" value="1"/>
</dbReference>
<feature type="transmembrane region" description="Helical" evidence="1">
    <location>
        <begin position="82"/>
        <end position="99"/>
    </location>
</feature>
<dbReference type="eggNOG" id="ENOG502S8QS">
    <property type="taxonomic scope" value="Eukaryota"/>
</dbReference>
<dbReference type="OMA" id="KEAWHIF"/>
<keyword evidence="3" id="KW-1185">Reference proteome</keyword>
<sequence>MDRHHHAELGQAGRVRDRGGSSWLTLFGFCLLTGNTVMALYRSRDDFWSISFVGFSYLNLVLLFSFLRWFERVPESPRRHRMKVAVWLLTTLLTAMFAYKVVAVMPFPVAVLVWAMASATAFGFYAFFIYEDE</sequence>
<name>C5XY20_SORBI</name>
<reference evidence="2 3" key="1">
    <citation type="journal article" date="2009" name="Nature">
        <title>The Sorghum bicolor genome and the diversification of grasses.</title>
        <authorList>
            <person name="Paterson A.H."/>
            <person name="Bowers J.E."/>
            <person name="Bruggmann R."/>
            <person name="Dubchak I."/>
            <person name="Grimwood J."/>
            <person name="Gundlach H."/>
            <person name="Haberer G."/>
            <person name="Hellsten U."/>
            <person name="Mitros T."/>
            <person name="Poliakov A."/>
            <person name="Schmutz J."/>
            <person name="Spannagl M."/>
            <person name="Tang H."/>
            <person name="Wang X."/>
            <person name="Wicker T."/>
            <person name="Bharti A.K."/>
            <person name="Chapman J."/>
            <person name="Feltus F.A."/>
            <person name="Gowik U."/>
            <person name="Grigoriev I.V."/>
            <person name="Lyons E."/>
            <person name="Maher C.A."/>
            <person name="Martis M."/>
            <person name="Narechania A."/>
            <person name="Otillar R.P."/>
            <person name="Penning B.W."/>
            <person name="Salamov A.A."/>
            <person name="Wang Y."/>
            <person name="Zhang L."/>
            <person name="Carpita N.C."/>
            <person name="Freeling M."/>
            <person name="Gingle A.R."/>
            <person name="Hash C.T."/>
            <person name="Keller B."/>
            <person name="Klein P."/>
            <person name="Kresovich S."/>
            <person name="McCann M.C."/>
            <person name="Ming R."/>
            <person name="Peterson D.G."/>
            <person name="Mehboob-ur-Rahman"/>
            <person name="Ware D."/>
            <person name="Westhoff P."/>
            <person name="Mayer K.F."/>
            <person name="Messing J."/>
            <person name="Rokhsar D.S."/>
        </authorList>
    </citation>
    <scope>NUCLEOTIDE SEQUENCE [LARGE SCALE GENOMIC DNA]</scope>
    <source>
        <strain evidence="3">cv. BTx623</strain>
    </source>
</reference>
<dbReference type="OrthoDB" id="737602at2759"/>
<dbReference type="InParanoid" id="C5XY20"/>
<evidence type="ECO:0000313" key="3">
    <source>
        <dbReference type="Proteomes" id="UP000000768"/>
    </source>
</evidence>
<protein>
    <submittedName>
        <fullName evidence="2">Uncharacterized protein</fullName>
    </submittedName>
</protein>
<evidence type="ECO:0000256" key="1">
    <source>
        <dbReference type="SAM" id="Phobius"/>
    </source>
</evidence>
<feature type="transmembrane region" description="Helical" evidence="1">
    <location>
        <begin position="21"/>
        <end position="41"/>
    </location>
</feature>
<reference evidence="3" key="2">
    <citation type="journal article" date="2018" name="Plant J.">
        <title>The Sorghum bicolor reference genome: improved assembly, gene annotations, a transcriptome atlas, and signatures of genome organization.</title>
        <authorList>
            <person name="McCormick R.F."/>
            <person name="Truong S.K."/>
            <person name="Sreedasyam A."/>
            <person name="Jenkins J."/>
            <person name="Shu S."/>
            <person name="Sims D."/>
            <person name="Kennedy M."/>
            <person name="Amirebrahimi M."/>
            <person name="Weers B.D."/>
            <person name="McKinley B."/>
            <person name="Mattison A."/>
            <person name="Morishige D.T."/>
            <person name="Grimwood J."/>
            <person name="Schmutz J."/>
            <person name="Mullet J.E."/>
        </authorList>
    </citation>
    <scope>NUCLEOTIDE SEQUENCE [LARGE SCALE GENOMIC DNA]</scope>
    <source>
        <strain evidence="3">cv. BTx623</strain>
    </source>
</reference>
<feature type="transmembrane region" description="Helical" evidence="1">
    <location>
        <begin position="111"/>
        <end position="130"/>
    </location>
</feature>
<keyword evidence="1" id="KW-1133">Transmembrane helix</keyword>
<keyword evidence="1" id="KW-0812">Transmembrane</keyword>
<organism evidence="2 3">
    <name type="scientific">Sorghum bicolor</name>
    <name type="common">Sorghum</name>
    <name type="synonym">Sorghum vulgare</name>
    <dbReference type="NCBI Taxonomy" id="4558"/>
    <lineage>
        <taxon>Eukaryota</taxon>
        <taxon>Viridiplantae</taxon>
        <taxon>Streptophyta</taxon>
        <taxon>Embryophyta</taxon>
        <taxon>Tracheophyta</taxon>
        <taxon>Spermatophyta</taxon>
        <taxon>Magnoliopsida</taxon>
        <taxon>Liliopsida</taxon>
        <taxon>Poales</taxon>
        <taxon>Poaceae</taxon>
        <taxon>PACMAD clade</taxon>
        <taxon>Panicoideae</taxon>
        <taxon>Andropogonodae</taxon>
        <taxon>Andropogoneae</taxon>
        <taxon>Sorghinae</taxon>
        <taxon>Sorghum</taxon>
    </lineage>
</organism>
<dbReference type="PANTHER" id="PTHR46610">
    <property type="entry name" value="OS05G0181300 PROTEIN"/>
    <property type="match status" value="1"/>
</dbReference>
<dbReference type="InterPro" id="IPR045501">
    <property type="entry name" value="DUF6490"/>
</dbReference>
<dbReference type="PANTHER" id="PTHR46610:SF7">
    <property type="entry name" value="OS02G0216300 PROTEIN"/>
    <property type="match status" value="1"/>
</dbReference>
<dbReference type="Proteomes" id="UP000000768">
    <property type="component" value="Chromosome 4"/>
</dbReference>
<proteinExistence type="predicted"/>
<dbReference type="Gramene" id="EES06509">
    <property type="protein sequence ID" value="EES06509"/>
    <property type="gene ID" value="SORBI_3004G092300"/>
</dbReference>
<dbReference type="AlphaFoldDB" id="C5XY20"/>
<dbReference type="HOGENOM" id="CLU_120305_2_0_1"/>
<accession>C5XY20</accession>
<dbReference type="KEGG" id="sbi:8071684"/>